<dbReference type="eggNOG" id="arCOG11199">
    <property type="taxonomic scope" value="Archaea"/>
</dbReference>
<name>M0LXZ4_9EURY</name>
<reference evidence="2 3" key="1">
    <citation type="journal article" date="2014" name="PLoS Genet.">
        <title>Phylogenetically driven sequencing of extremely halophilic archaea reveals strategies for static and dynamic osmo-response.</title>
        <authorList>
            <person name="Becker E.A."/>
            <person name="Seitzer P.M."/>
            <person name="Tritt A."/>
            <person name="Larsen D."/>
            <person name="Krusor M."/>
            <person name="Yao A.I."/>
            <person name="Wu D."/>
            <person name="Madern D."/>
            <person name="Eisen J.A."/>
            <person name="Darling A.E."/>
            <person name="Facciotti M.T."/>
        </authorList>
    </citation>
    <scope>NUCLEOTIDE SEQUENCE [LARGE SCALE GENOMIC DNA]</scope>
    <source>
        <strain evidence="2 3">100A6</strain>
    </source>
</reference>
<dbReference type="EMBL" id="AOMB01000030">
    <property type="protein sequence ID" value="EMA38462.1"/>
    <property type="molecule type" value="Genomic_DNA"/>
</dbReference>
<feature type="region of interest" description="Disordered" evidence="1">
    <location>
        <begin position="502"/>
        <end position="526"/>
    </location>
</feature>
<dbReference type="InterPro" id="IPR006944">
    <property type="entry name" value="Phage/GTA_portal"/>
</dbReference>
<evidence type="ECO:0000313" key="3">
    <source>
        <dbReference type="Proteomes" id="UP000011566"/>
    </source>
</evidence>
<dbReference type="Pfam" id="PF04860">
    <property type="entry name" value="Phage_portal"/>
    <property type="match status" value="1"/>
</dbReference>
<gene>
    <name evidence="2" type="ORF">C447_09917</name>
</gene>
<dbReference type="PATRIC" id="fig|1132509.6.peg.2238"/>
<evidence type="ECO:0000256" key="1">
    <source>
        <dbReference type="SAM" id="MobiDB-lite"/>
    </source>
</evidence>
<sequence>MSSSDSGSQFDMVVKTELGNSAALEKAETSTQLDERNVGVQIGGGIDPPYDPSVLAAFSEINGTHARAVAIKAKWEVGFGFNIVPHPRADDPDPDGDQRKRVDDFWHGRDSTWKIGPEGTAAATPDEVLAMGRRDFHSPGWGSIEILANGAGELTGLAHVPSTTTRVRKSTSNDGKETVAGTGYVQVRGRNKRYFGEAGARHADSEGGDGPTFVDADTGKTYNRGSSVPNDVANELLFFVNPSPLSLYYGIPEWVAEMQTMVAEQAAKEYNRDIFEHKAIPYLAVIVKNGKLSEKSRSELRSVIHGLKGESHRTVILEPKKILDAAENPLQNKDGSEPEIELQPLGLTENEDMAFTEFREFNEHDIAKVHGVPPQLINRLGDSNRANIKESIRTFANQEVAPEQSRFAERLYRVLHVDYLDAPDWTIEFELRGADTRQQDAEIAATKLKNAKEIVKVNEGREMLGLDPLEDPMGEWMIAEVGGMGTGGSVDQAIQDRIDEGMGDTESTLSDRFERQYLMNQGANAD</sequence>
<comment type="caution">
    <text evidence="2">The sequence shown here is derived from an EMBL/GenBank/DDBJ whole genome shotgun (WGS) entry which is preliminary data.</text>
</comment>
<protein>
    <submittedName>
        <fullName evidence="2">Portal protein</fullName>
    </submittedName>
</protein>
<dbReference type="Proteomes" id="UP000011566">
    <property type="component" value="Unassembled WGS sequence"/>
</dbReference>
<organism evidence="2 3">
    <name type="scientific">Halococcus hamelinensis 100A6</name>
    <dbReference type="NCBI Taxonomy" id="1132509"/>
    <lineage>
        <taxon>Archaea</taxon>
        <taxon>Methanobacteriati</taxon>
        <taxon>Methanobacteriota</taxon>
        <taxon>Stenosarchaea group</taxon>
        <taxon>Halobacteria</taxon>
        <taxon>Halobacteriales</taxon>
        <taxon>Halococcaceae</taxon>
        <taxon>Halococcus</taxon>
    </lineage>
</organism>
<dbReference type="AlphaFoldDB" id="M0LXZ4"/>
<keyword evidence="3" id="KW-1185">Reference proteome</keyword>
<dbReference type="RefSeq" id="WP_007693386.1">
    <property type="nucleotide sequence ID" value="NZ_AJRK01000017.1"/>
</dbReference>
<dbReference type="OrthoDB" id="104538at2157"/>
<proteinExistence type="predicted"/>
<accession>M0LXZ4</accession>
<evidence type="ECO:0000313" key="2">
    <source>
        <dbReference type="EMBL" id="EMA38462.1"/>
    </source>
</evidence>